<accession>A0A5N5SRC8</accession>
<evidence type="ECO:0000313" key="1">
    <source>
        <dbReference type="EMBL" id="KAB7496715.1"/>
    </source>
</evidence>
<dbReference type="AlphaFoldDB" id="A0A5N5SRC8"/>
<evidence type="ECO:0000313" key="2">
    <source>
        <dbReference type="Proteomes" id="UP000326759"/>
    </source>
</evidence>
<gene>
    <name evidence="1" type="ORF">Anas_02785</name>
</gene>
<proteinExistence type="predicted"/>
<keyword evidence="2" id="KW-1185">Reference proteome</keyword>
<reference evidence="1 2" key="1">
    <citation type="journal article" date="2019" name="PLoS Biol.">
        <title>Sex chromosomes control vertical transmission of feminizing Wolbachia symbionts in an isopod.</title>
        <authorList>
            <person name="Becking T."/>
            <person name="Chebbi M.A."/>
            <person name="Giraud I."/>
            <person name="Moumen B."/>
            <person name="Laverre T."/>
            <person name="Caubet Y."/>
            <person name="Peccoud J."/>
            <person name="Gilbert C."/>
            <person name="Cordaux R."/>
        </authorList>
    </citation>
    <scope>NUCLEOTIDE SEQUENCE [LARGE SCALE GENOMIC DNA]</scope>
    <source>
        <strain evidence="1">ANa2</strain>
        <tissue evidence="1">Whole body excluding digestive tract and cuticle</tissue>
    </source>
</reference>
<comment type="caution">
    <text evidence="1">The sequence shown here is derived from an EMBL/GenBank/DDBJ whole genome shotgun (WGS) entry which is preliminary data.</text>
</comment>
<protein>
    <submittedName>
        <fullName evidence="1">Uncharacterized protein</fullName>
    </submittedName>
</protein>
<dbReference type="EMBL" id="SEYY01021081">
    <property type="protein sequence ID" value="KAB7496715.1"/>
    <property type="molecule type" value="Genomic_DNA"/>
</dbReference>
<sequence>MLKSNEYCLTMVECMKCPHDCNSCCSSCDKFITWVCPHRKMKIACGKRFKSCKPRTTKICIELLLHVL</sequence>
<dbReference type="Proteomes" id="UP000326759">
    <property type="component" value="Unassembled WGS sequence"/>
</dbReference>
<name>A0A5N5SRC8_9CRUS</name>
<organism evidence="1 2">
    <name type="scientific">Armadillidium nasatum</name>
    <dbReference type="NCBI Taxonomy" id="96803"/>
    <lineage>
        <taxon>Eukaryota</taxon>
        <taxon>Metazoa</taxon>
        <taxon>Ecdysozoa</taxon>
        <taxon>Arthropoda</taxon>
        <taxon>Crustacea</taxon>
        <taxon>Multicrustacea</taxon>
        <taxon>Malacostraca</taxon>
        <taxon>Eumalacostraca</taxon>
        <taxon>Peracarida</taxon>
        <taxon>Isopoda</taxon>
        <taxon>Oniscidea</taxon>
        <taxon>Crinocheta</taxon>
        <taxon>Armadillidiidae</taxon>
        <taxon>Armadillidium</taxon>
    </lineage>
</organism>